<organism evidence="2 3">
    <name type="scientific">Candidatus Ordinivivax streblomastigis</name>
    <dbReference type="NCBI Taxonomy" id="2540710"/>
    <lineage>
        <taxon>Bacteria</taxon>
        <taxon>Pseudomonadati</taxon>
        <taxon>Bacteroidota</taxon>
        <taxon>Bacteroidia</taxon>
        <taxon>Bacteroidales</taxon>
        <taxon>Candidatus Ordinivivax</taxon>
    </lineage>
</organism>
<sequence>MKTYIKNTVFLVFLSLLTGGCLFDDMPVDEDGLLITDRTECYVSRFELLGADYNTVRAGIPGNSTAYQEAKIDTIACTIDIEVKWGTDLKNLFPQFTLAQDCKLSPKITGVTDFSDLEHPRQYTVISGNRKVKKTYTIRLTVQTLTI</sequence>
<evidence type="ECO:0000313" key="3">
    <source>
        <dbReference type="Proteomes" id="UP000324575"/>
    </source>
</evidence>
<dbReference type="Gene3D" id="2.60.40.2340">
    <property type="match status" value="1"/>
</dbReference>
<dbReference type="Proteomes" id="UP000324575">
    <property type="component" value="Unassembled WGS sequence"/>
</dbReference>
<feature type="chain" id="PRO_5024320019" description="Lipoprotein" evidence="1">
    <location>
        <begin position="24"/>
        <end position="147"/>
    </location>
</feature>
<evidence type="ECO:0000256" key="1">
    <source>
        <dbReference type="SAM" id="SignalP"/>
    </source>
</evidence>
<name>A0A5M8NZR9_9BACT</name>
<feature type="signal peptide" evidence="1">
    <location>
        <begin position="1"/>
        <end position="23"/>
    </location>
</feature>
<dbReference type="PROSITE" id="PS51257">
    <property type="entry name" value="PROKAR_LIPOPROTEIN"/>
    <property type="match status" value="1"/>
</dbReference>
<accession>A0A5M8NZR9</accession>
<reference evidence="2 3" key="1">
    <citation type="submission" date="2019-03" db="EMBL/GenBank/DDBJ databases">
        <title>Single cell metagenomics reveals metabolic interactions within the superorganism composed of flagellate Streblomastix strix and complex community of Bacteroidetes bacteria on its surface.</title>
        <authorList>
            <person name="Treitli S.C."/>
            <person name="Kolisko M."/>
            <person name="Husnik F."/>
            <person name="Keeling P."/>
            <person name="Hampl V."/>
        </authorList>
    </citation>
    <scope>NUCLEOTIDE SEQUENCE [LARGE SCALE GENOMIC DNA]</scope>
    <source>
        <strain evidence="2">St1</strain>
    </source>
</reference>
<dbReference type="EMBL" id="SNRX01000016">
    <property type="protein sequence ID" value="KAA6301642.1"/>
    <property type="molecule type" value="Genomic_DNA"/>
</dbReference>
<comment type="caution">
    <text evidence="2">The sequence shown here is derived from an EMBL/GenBank/DDBJ whole genome shotgun (WGS) entry which is preliminary data.</text>
</comment>
<evidence type="ECO:0000313" key="2">
    <source>
        <dbReference type="EMBL" id="KAA6301642.1"/>
    </source>
</evidence>
<evidence type="ECO:0008006" key="4">
    <source>
        <dbReference type="Google" id="ProtNLM"/>
    </source>
</evidence>
<keyword evidence="1" id="KW-0732">Signal</keyword>
<proteinExistence type="predicted"/>
<protein>
    <recommendedName>
        <fullName evidence="4">Lipoprotein</fullName>
    </recommendedName>
</protein>
<dbReference type="AlphaFoldDB" id="A0A5M8NZR9"/>
<gene>
    <name evidence="2" type="ORF">EZS26_002248</name>
</gene>